<evidence type="ECO:0000313" key="3">
    <source>
        <dbReference type="EMBL" id="MEZ8195905.1"/>
    </source>
</evidence>
<reference evidence="3 4" key="1">
    <citation type="submission" date="2024-06" db="EMBL/GenBank/DDBJ databases">
        <authorList>
            <person name="Steensen K."/>
            <person name="Seneca J."/>
            <person name="Bartlau N."/>
            <person name="Yu A.X."/>
            <person name="Polz M.F."/>
        </authorList>
    </citation>
    <scope>NUCLEOTIDE SEQUENCE [LARGE SCALE GENOMIC DNA]</scope>
    <source>
        <strain evidence="3 4">FF146</strain>
    </source>
</reference>
<evidence type="ECO:0000313" key="4">
    <source>
        <dbReference type="Proteomes" id="UP001569153"/>
    </source>
</evidence>
<keyword evidence="1 2" id="KW-0732">Signal</keyword>
<dbReference type="Pfam" id="PF04076">
    <property type="entry name" value="BOF"/>
    <property type="match status" value="1"/>
</dbReference>
<dbReference type="RefSeq" id="WP_171756354.1">
    <property type="nucleotide sequence ID" value="NZ_JBGONK010000014.1"/>
</dbReference>
<protein>
    <submittedName>
        <fullName evidence="3">YgiW/YdeI family stress tolerance OB fold protein</fullName>
    </submittedName>
</protein>
<dbReference type="PANTHER" id="PTHR36571:SF1">
    <property type="entry name" value="PROTEIN YGIW"/>
    <property type="match status" value="1"/>
</dbReference>
<proteinExistence type="predicted"/>
<dbReference type="InterPro" id="IPR036700">
    <property type="entry name" value="BOBF_sf"/>
</dbReference>
<comment type="caution">
    <text evidence="3">The sequence shown here is derived from an EMBL/GenBank/DDBJ whole genome shotgun (WGS) entry which is preliminary data.</text>
</comment>
<feature type="signal peptide" evidence="2">
    <location>
        <begin position="1"/>
        <end position="21"/>
    </location>
</feature>
<keyword evidence="4" id="KW-1185">Reference proteome</keyword>
<evidence type="ECO:0000256" key="2">
    <source>
        <dbReference type="SAM" id="SignalP"/>
    </source>
</evidence>
<dbReference type="SUPFAM" id="SSF101756">
    <property type="entry name" value="Hypothetical protein YgiW"/>
    <property type="match status" value="1"/>
</dbReference>
<dbReference type="Gene3D" id="2.40.50.200">
    <property type="entry name" value="Bacterial OB-fold"/>
    <property type="match status" value="1"/>
</dbReference>
<evidence type="ECO:0000256" key="1">
    <source>
        <dbReference type="ARBA" id="ARBA00022729"/>
    </source>
</evidence>
<organism evidence="3 4">
    <name type="scientific">Vibrio cortegadensis</name>
    <dbReference type="NCBI Taxonomy" id="1328770"/>
    <lineage>
        <taxon>Bacteria</taxon>
        <taxon>Pseudomonadati</taxon>
        <taxon>Pseudomonadota</taxon>
        <taxon>Gammaproteobacteria</taxon>
        <taxon>Vibrionales</taxon>
        <taxon>Vibrionaceae</taxon>
        <taxon>Vibrio</taxon>
    </lineage>
</organism>
<dbReference type="InterPro" id="IPR005220">
    <property type="entry name" value="CarO-like"/>
</dbReference>
<dbReference type="Proteomes" id="UP001569153">
    <property type="component" value="Unassembled WGS sequence"/>
</dbReference>
<name>A0ABV4M8P7_9VIBR</name>
<dbReference type="PANTHER" id="PTHR36571">
    <property type="entry name" value="PROTEIN YGIW"/>
    <property type="match status" value="1"/>
</dbReference>
<dbReference type="EMBL" id="JBGOOT010000010">
    <property type="protein sequence ID" value="MEZ8195905.1"/>
    <property type="molecule type" value="Genomic_DNA"/>
</dbReference>
<dbReference type="NCBIfam" id="NF033674">
    <property type="entry name" value="stress_OB_fold"/>
    <property type="match status" value="1"/>
</dbReference>
<gene>
    <name evidence="3" type="ORF">ACED38_13570</name>
</gene>
<sequence length="124" mass="13656">MKKTIIALVSTLILAPSLALAGNDHDNNRQASIQYNGPVDTTSVSELLQDTSMFTEKDVVIDGTIIRQLKNDKFVFSDGNAEIQIELDDVHLATPLDANTKVRIFGEYEGGNTPEIEVDHIQIM</sequence>
<feature type="chain" id="PRO_5047026704" evidence="2">
    <location>
        <begin position="22"/>
        <end position="124"/>
    </location>
</feature>
<accession>A0ABV4M8P7</accession>